<feature type="compositionally biased region" description="Basic and acidic residues" evidence="1">
    <location>
        <begin position="607"/>
        <end position="623"/>
    </location>
</feature>
<name>A0AAD9JMM1_9ANNE</name>
<feature type="region of interest" description="Disordered" evidence="1">
    <location>
        <begin position="599"/>
        <end position="647"/>
    </location>
</feature>
<feature type="region of interest" description="Disordered" evidence="1">
    <location>
        <begin position="368"/>
        <end position="387"/>
    </location>
</feature>
<feature type="region of interest" description="Disordered" evidence="1">
    <location>
        <begin position="1"/>
        <end position="22"/>
    </location>
</feature>
<dbReference type="EMBL" id="JAODUP010000238">
    <property type="protein sequence ID" value="KAK2155492.1"/>
    <property type="molecule type" value="Genomic_DNA"/>
</dbReference>
<feature type="compositionally biased region" description="Low complexity" evidence="1">
    <location>
        <begin position="1038"/>
        <end position="1053"/>
    </location>
</feature>
<reference evidence="3" key="1">
    <citation type="journal article" date="2023" name="Mol. Biol. Evol.">
        <title>Third-Generation Sequencing Reveals the Adaptive Role of the Epigenome in Three Deep-Sea Polychaetes.</title>
        <authorList>
            <person name="Perez M."/>
            <person name="Aroh O."/>
            <person name="Sun Y."/>
            <person name="Lan Y."/>
            <person name="Juniper S.K."/>
            <person name="Young C.R."/>
            <person name="Angers B."/>
            <person name="Qian P.Y."/>
        </authorList>
    </citation>
    <scope>NUCLEOTIDE SEQUENCE</scope>
    <source>
        <strain evidence="3">P08H-3</strain>
    </source>
</reference>
<feature type="region of interest" description="Disordered" evidence="1">
    <location>
        <begin position="461"/>
        <end position="506"/>
    </location>
</feature>
<feature type="region of interest" description="Disordered" evidence="1">
    <location>
        <begin position="1038"/>
        <end position="1069"/>
    </location>
</feature>
<gene>
    <name evidence="3" type="ORF">LSH36_238g01052</name>
</gene>
<evidence type="ECO:0000313" key="4">
    <source>
        <dbReference type="Proteomes" id="UP001208570"/>
    </source>
</evidence>
<feature type="region of interest" description="Disordered" evidence="1">
    <location>
        <begin position="316"/>
        <end position="337"/>
    </location>
</feature>
<feature type="region of interest" description="Disordered" evidence="1">
    <location>
        <begin position="219"/>
        <end position="252"/>
    </location>
</feature>
<protein>
    <recommendedName>
        <fullName evidence="2">KIF14 four-helical bundle domain-containing protein</fullName>
    </recommendedName>
</protein>
<sequence>MISVLGGKHNTAPSDGTVDTAAGRTPAMIGARPSWIQNTSQSSCSSQVTAVSQREQHDTTSNRNASSAASASPLRKPGMIGARPSWFQDSSRSGCSSHVTAVNQGSELLKSCSMGNWVVDVNLAEDKSKEETQRIDDFSEDHLQDHQQLDIDQMAVIKKRKLFKFSAMKVLALTRFRRKKGSNNRKQDEYKNDLNSAVDYNDDNIQDQVDEVGKTDVAKCTSPAEDPELSNFADDRSQGSSWDDSQIEGHKSPMMREKFGKSAIPNLTSDVIDSNISQDVDNSIGELPSNLDSESGGVCTNKDMTGVKEGLLYNDASNLETRSKGQGPAETDDDERVDMDDTKKVMDAKPLSRSSSFISTLKKAFRKQAKQKRHKTKNNGNQTVDYDRPVTQPLSRAIGIEVTQGVHKTVECPDDKSHRDQSSELMIPIECKIARKTDVVQEFKSNRSLSLSKCDEREMSDEELRCKSNNDNQSGCEDKSPKSGSPIRLEVGELGQPECVDGGGGKKKGSNIFRRALVKLKAVHVLKKSINHKDEIGVRRGRERPPIGQSEVDQVGGNIEQIPRRRSLVDDVGRNTKRESKRKSVVLGSGRNTKGLFRRWSQAVDTGTEREVLSKMQPKTDHIDGDDDGGDDDDDDDHHDDDGISGKSLPRKKLVRAVFKVLILVHYNSSLNKRDFTFDIAGSSEQMDVPQKSTTRQLTVKQQCKQSFISVADHNHCSCHVRLEAELEQARKKHQSELEKEFAKKELEAQQRMEEELMRTQKRAEEKLKAQRKEYESKLSEKEKLVSDHRKKQFESDQHRHEAEDAIKKLQEQIMVLEHEVLANRKCLEMETQAAKETVKMSNVSHSEVIELLEKEKLRIQEEVKRVTAFRQQQRETPVIKPVNLPRTCITQDYSKEDFYKLMLKIKEANKISQHLNRPTAFSREDVVIDNVPRTLIKVTRTRLNIGTLWTVEKFEERLQVMRELYHFADSKVLLQLTFHDNSPADTEDAFYDASDTWEKENKLNTPNGLSPRVLRGLRHESSNNTPVKLLFDSVSSSTSRSSRCSSQASPESITYSTSSGTNDMTDEVEVRDVLPTVGEMCREQITEMLKNYRASYFLQVPVDKMLTHCDIVSEIVHLLLDTYNNWTDNKTDNDAQTRMRQTIHCQVFTLSMSINTILTSVALWSPNLKQFNSAHANQLYEQLVTTVRRLANQLGCENDLDGMVKESSNQLFDALHIACRLAGEIAMATETPLCCLQDTPDGSSVLDNVNKLTLSREIKQAIFSGCQVFVDRTLLLSVNTAEDCHTKIVVLADDILSGATLTEETLNYIETIITSSCHILSKLQQSQMQTQKRETSVDVCDENYHHSAYIRNRKLVTNVVSLTDMLSLLVKISEPLVKDKDDSSLERIIKCAEMILTVSEKIVSLSGGCPYRDDTSMDSQMETSVSILTNSQLEQLDVACHDIQLALSSLERLVQDPGSIETHCSMSLDFDCGADFQIARRGWHQVTLLLVNHSDLKVTFAITQR</sequence>
<proteinExistence type="predicted"/>
<evidence type="ECO:0000313" key="3">
    <source>
        <dbReference type="EMBL" id="KAK2155492.1"/>
    </source>
</evidence>
<dbReference type="Proteomes" id="UP001208570">
    <property type="component" value="Unassembled WGS sequence"/>
</dbReference>
<feature type="compositionally biased region" description="Basic residues" evidence="1">
    <location>
        <begin position="368"/>
        <end position="377"/>
    </location>
</feature>
<feature type="domain" description="KIF14 four-helical bundle" evidence="2">
    <location>
        <begin position="1104"/>
        <end position="1238"/>
    </location>
</feature>
<dbReference type="InterPro" id="IPR056523">
    <property type="entry name" value="4HB_KIF14"/>
</dbReference>
<feature type="region of interest" description="Disordered" evidence="1">
    <location>
        <begin position="36"/>
        <end position="87"/>
    </location>
</feature>
<accession>A0AAD9JMM1</accession>
<feature type="compositionally biased region" description="Polar residues" evidence="1">
    <location>
        <begin position="36"/>
        <end position="53"/>
    </location>
</feature>
<feature type="compositionally biased region" description="Polar residues" evidence="1">
    <location>
        <begin position="1054"/>
        <end position="1064"/>
    </location>
</feature>
<evidence type="ECO:0000259" key="2">
    <source>
        <dbReference type="Pfam" id="PF23313"/>
    </source>
</evidence>
<keyword evidence="4" id="KW-1185">Reference proteome</keyword>
<comment type="caution">
    <text evidence="3">The sequence shown here is derived from an EMBL/GenBank/DDBJ whole genome shotgun (WGS) entry which is preliminary data.</text>
</comment>
<feature type="region of interest" description="Disordered" evidence="1">
    <location>
        <begin position="181"/>
        <end position="204"/>
    </location>
</feature>
<evidence type="ECO:0000256" key="1">
    <source>
        <dbReference type="SAM" id="MobiDB-lite"/>
    </source>
</evidence>
<feature type="region of interest" description="Disordered" evidence="1">
    <location>
        <begin position="779"/>
        <end position="801"/>
    </location>
</feature>
<feature type="compositionally biased region" description="Acidic residues" evidence="1">
    <location>
        <begin position="624"/>
        <end position="639"/>
    </location>
</feature>
<dbReference type="Pfam" id="PF23313">
    <property type="entry name" value="4HB_KIF14"/>
    <property type="match status" value="1"/>
</dbReference>
<feature type="region of interest" description="Disordered" evidence="1">
    <location>
        <begin position="279"/>
        <end position="300"/>
    </location>
</feature>
<organism evidence="3 4">
    <name type="scientific">Paralvinella palmiformis</name>
    <dbReference type="NCBI Taxonomy" id="53620"/>
    <lineage>
        <taxon>Eukaryota</taxon>
        <taxon>Metazoa</taxon>
        <taxon>Spiralia</taxon>
        <taxon>Lophotrochozoa</taxon>
        <taxon>Annelida</taxon>
        <taxon>Polychaeta</taxon>
        <taxon>Sedentaria</taxon>
        <taxon>Canalipalpata</taxon>
        <taxon>Terebellida</taxon>
        <taxon>Terebelliformia</taxon>
        <taxon>Alvinellidae</taxon>
        <taxon>Paralvinella</taxon>
    </lineage>
</organism>